<evidence type="ECO:0000256" key="8">
    <source>
        <dbReference type="ARBA" id="ARBA00047380"/>
    </source>
</evidence>
<evidence type="ECO:0000313" key="12">
    <source>
        <dbReference type="EMBL" id="KAK9711066.1"/>
    </source>
</evidence>
<evidence type="ECO:0000256" key="5">
    <source>
        <dbReference type="ARBA" id="ARBA00022840"/>
    </source>
</evidence>
<evidence type="ECO:0000313" key="13">
    <source>
        <dbReference type="Proteomes" id="UP001458880"/>
    </source>
</evidence>
<dbReference type="InterPro" id="IPR042114">
    <property type="entry name" value="GatB_C_1"/>
</dbReference>
<organism evidence="12 13">
    <name type="scientific">Popillia japonica</name>
    <name type="common">Japanese beetle</name>
    <dbReference type="NCBI Taxonomy" id="7064"/>
    <lineage>
        <taxon>Eukaryota</taxon>
        <taxon>Metazoa</taxon>
        <taxon>Ecdysozoa</taxon>
        <taxon>Arthropoda</taxon>
        <taxon>Hexapoda</taxon>
        <taxon>Insecta</taxon>
        <taxon>Pterygota</taxon>
        <taxon>Neoptera</taxon>
        <taxon>Endopterygota</taxon>
        <taxon>Coleoptera</taxon>
        <taxon>Polyphaga</taxon>
        <taxon>Scarabaeiformia</taxon>
        <taxon>Scarabaeidae</taxon>
        <taxon>Rutelinae</taxon>
        <taxon>Popillia</taxon>
    </lineage>
</organism>
<dbReference type="InterPro" id="IPR018027">
    <property type="entry name" value="Asn/Gln_amidotransferase"/>
</dbReference>
<protein>
    <recommendedName>
        <fullName evidence="10">Glutamyl-tRNA(Gln) amidotransferase subunit B, mitochondrial</fullName>
        <shortName evidence="10">Glu-AdT subunit B</shortName>
        <ecNumber evidence="10">6.3.5.-</ecNumber>
    </recommendedName>
</protein>
<dbReference type="Gene3D" id="1.10.150.380">
    <property type="entry name" value="GatB domain, N-terminal subdomain"/>
    <property type="match status" value="1"/>
</dbReference>
<keyword evidence="5 10" id="KW-0067">ATP-binding</keyword>
<dbReference type="NCBIfam" id="NF004012">
    <property type="entry name" value="PRK05477.1-2"/>
    <property type="match status" value="1"/>
</dbReference>
<comment type="similarity">
    <text evidence="1 10">Belongs to the GatB/GatE family. GatB subfamily.</text>
</comment>
<dbReference type="InterPro" id="IPR003789">
    <property type="entry name" value="Asn/Gln_tRNA_amidoTrase-B-like"/>
</dbReference>
<evidence type="ECO:0000259" key="11">
    <source>
        <dbReference type="SMART" id="SM00845"/>
    </source>
</evidence>
<name>A0AAW1K161_POPJA</name>
<dbReference type="Pfam" id="PF02934">
    <property type="entry name" value="GatB_N"/>
    <property type="match status" value="1"/>
</dbReference>
<comment type="function">
    <text evidence="7">Allows the formation of correctly charged Asn-tRNA(Asn) or Gln-tRNA(Gln) through the transamidation of misacylated Asp-tRNA(Asn) or Glu-tRNA(Gln) in organisms which lack either or both of asparaginyl-tRNA or glutaminyl-tRNA synthetases. The reaction takes place in the presence of glutamine and ATP through an activated phospho-Asp-tRNA(Asn) or phospho-Glu-tRNA(Gln).</text>
</comment>
<evidence type="ECO:0000256" key="10">
    <source>
        <dbReference type="HAMAP-Rule" id="MF_03147"/>
    </source>
</evidence>
<evidence type="ECO:0000256" key="9">
    <source>
        <dbReference type="ARBA" id="ARBA00047913"/>
    </source>
</evidence>
<evidence type="ECO:0000256" key="7">
    <source>
        <dbReference type="ARBA" id="ARBA00024799"/>
    </source>
</evidence>
<dbReference type="HAMAP" id="MF_00121">
    <property type="entry name" value="GatB"/>
    <property type="match status" value="1"/>
</dbReference>
<dbReference type="InterPro" id="IPR014746">
    <property type="entry name" value="Gln_synth/guanido_kin_cat_dom"/>
</dbReference>
<dbReference type="GO" id="GO:0032543">
    <property type="term" value="P:mitochondrial translation"/>
    <property type="evidence" value="ECO:0007669"/>
    <property type="project" value="UniProtKB-UniRule"/>
</dbReference>
<comment type="function">
    <text evidence="10">Allows the formation of correctly charged Gln-tRNA(Gln) through the transamidation of misacylated Glu-tRNA(Gln) in the mitochondria. The reaction takes place in the presence of glutamine and ATP through an activated gamma-phospho-Glu-tRNA(Gln).</text>
</comment>
<evidence type="ECO:0000256" key="4">
    <source>
        <dbReference type="ARBA" id="ARBA00022741"/>
    </source>
</evidence>
<dbReference type="AlphaFoldDB" id="A0AAW1K161"/>
<dbReference type="SMART" id="SM00845">
    <property type="entry name" value="GatB_Yqey"/>
    <property type="match status" value="1"/>
</dbReference>
<dbReference type="GO" id="GO:0030956">
    <property type="term" value="C:glutamyl-tRNA(Gln) amidotransferase complex"/>
    <property type="evidence" value="ECO:0007669"/>
    <property type="project" value="UniProtKB-UniRule"/>
</dbReference>
<dbReference type="GO" id="GO:0070681">
    <property type="term" value="P:glutaminyl-tRNAGln biosynthesis via transamidation"/>
    <property type="evidence" value="ECO:0007669"/>
    <property type="project" value="UniProtKB-UniRule"/>
</dbReference>
<dbReference type="GO" id="GO:0005739">
    <property type="term" value="C:mitochondrion"/>
    <property type="evidence" value="ECO:0007669"/>
    <property type="project" value="UniProtKB-SubCell"/>
</dbReference>
<dbReference type="InterPro" id="IPR023168">
    <property type="entry name" value="GatB_Yqey_C_2"/>
</dbReference>
<dbReference type="InterPro" id="IPR006075">
    <property type="entry name" value="Asn/Gln-tRNA_Trfase_suB/E_cat"/>
</dbReference>
<dbReference type="NCBIfam" id="TIGR00133">
    <property type="entry name" value="gatB"/>
    <property type="match status" value="1"/>
</dbReference>
<dbReference type="Gene3D" id="1.10.10.410">
    <property type="match status" value="1"/>
</dbReference>
<comment type="catalytic activity">
    <reaction evidence="8">
        <text>L-aspartyl-tRNA(Asn) + L-glutamine + ATP + H2O = L-asparaginyl-tRNA(Asn) + L-glutamate + ADP + phosphate + 2 H(+)</text>
        <dbReference type="Rhea" id="RHEA:14513"/>
        <dbReference type="Rhea" id="RHEA-COMP:9674"/>
        <dbReference type="Rhea" id="RHEA-COMP:9677"/>
        <dbReference type="ChEBI" id="CHEBI:15377"/>
        <dbReference type="ChEBI" id="CHEBI:15378"/>
        <dbReference type="ChEBI" id="CHEBI:29985"/>
        <dbReference type="ChEBI" id="CHEBI:30616"/>
        <dbReference type="ChEBI" id="CHEBI:43474"/>
        <dbReference type="ChEBI" id="CHEBI:58359"/>
        <dbReference type="ChEBI" id="CHEBI:78515"/>
        <dbReference type="ChEBI" id="CHEBI:78516"/>
        <dbReference type="ChEBI" id="CHEBI:456216"/>
    </reaction>
</comment>
<proteinExistence type="inferred from homology"/>
<keyword evidence="13" id="KW-1185">Reference proteome</keyword>
<dbReference type="FunFam" id="1.10.10.410:FF:000001">
    <property type="entry name" value="Aspartyl/glutamyl-tRNA(Asn/Gln) amidotransferase subunit B"/>
    <property type="match status" value="1"/>
</dbReference>
<dbReference type="PANTHER" id="PTHR11659:SF0">
    <property type="entry name" value="GLUTAMYL-TRNA(GLN) AMIDOTRANSFERASE SUBUNIT B, MITOCHONDRIAL"/>
    <property type="match status" value="1"/>
</dbReference>
<keyword evidence="10" id="KW-0496">Mitochondrion</keyword>
<dbReference type="PANTHER" id="PTHR11659">
    <property type="entry name" value="GLUTAMYL-TRNA GLN AMIDOTRANSFERASE SUBUNIT B MITOCHONDRIAL AND PROKARYOTIC PET112-RELATED"/>
    <property type="match status" value="1"/>
</dbReference>
<comment type="caution">
    <text evidence="12">The sequence shown here is derived from an EMBL/GenBank/DDBJ whole genome shotgun (WGS) entry which is preliminary data.</text>
</comment>
<keyword evidence="4 10" id="KW-0547">Nucleotide-binding</keyword>
<evidence type="ECO:0000256" key="6">
    <source>
        <dbReference type="ARBA" id="ARBA00022917"/>
    </source>
</evidence>
<evidence type="ECO:0000256" key="2">
    <source>
        <dbReference type="ARBA" id="ARBA00011123"/>
    </source>
</evidence>
<comment type="subunit">
    <text evidence="2">Heterotrimer of A, B and C subunits.</text>
</comment>
<dbReference type="Proteomes" id="UP001458880">
    <property type="component" value="Unassembled WGS sequence"/>
</dbReference>
<gene>
    <name evidence="12" type="ORF">QE152_g25671</name>
</gene>
<feature type="domain" description="Asn/Gln amidotransferase" evidence="11">
    <location>
        <begin position="377"/>
        <end position="526"/>
    </location>
</feature>
<dbReference type="GO" id="GO:0050567">
    <property type="term" value="F:glutaminyl-tRNA synthase (glutamine-hydrolyzing) activity"/>
    <property type="evidence" value="ECO:0007669"/>
    <property type="project" value="UniProtKB-UniRule"/>
</dbReference>
<dbReference type="EMBL" id="JASPKY010000285">
    <property type="protein sequence ID" value="KAK9711066.1"/>
    <property type="molecule type" value="Genomic_DNA"/>
</dbReference>
<dbReference type="InterPro" id="IPR004413">
    <property type="entry name" value="GatB"/>
</dbReference>
<dbReference type="EC" id="6.3.5.-" evidence="10"/>
<comment type="subcellular location">
    <subcellularLocation>
        <location evidence="10">Mitochondrion</location>
    </subcellularLocation>
</comment>
<keyword evidence="3 10" id="KW-0436">Ligase</keyword>
<keyword evidence="6 10" id="KW-0648">Protein biosynthesis</keyword>
<dbReference type="SUPFAM" id="SSF89095">
    <property type="entry name" value="GatB/YqeY motif"/>
    <property type="match status" value="1"/>
</dbReference>
<dbReference type="GO" id="GO:0005524">
    <property type="term" value="F:ATP binding"/>
    <property type="evidence" value="ECO:0007669"/>
    <property type="project" value="UniProtKB-KW"/>
</dbReference>
<accession>A0AAW1K161</accession>
<dbReference type="SUPFAM" id="SSF55931">
    <property type="entry name" value="Glutamine synthetase/guanido kinase"/>
    <property type="match status" value="2"/>
</dbReference>
<evidence type="ECO:0000256" key="1">
    <source>
        <dbReference type="ARBA" id="ARBA00005306"/>
    </source>
</evidence>
<evidence type="ECO:0000256" key="3">
    <source>
        <dbReference type="ARBA" id="ARBA00022598"/>
    </source>
</evidence>
<dbReference type="Pfam" id="PF02637">
    <property type="entry name" value="GatB_Yqey"/>
    <property type="match status" value="1"/>
</dbReference>
<sequence length="531" mass="59949">MKLLQQIFKHQRRKYSSTTKWQSVIGLEVHAQISSASKLFSGSSTEFASPVNTNVSLFDSAVPGTLPVLNKKCVEAGVMTALALNCRVNPVSYFDRKHYFYADLPNCRVNPVSYFDRKHYFYADLPAGYQITQQRAPLANDGLLRFHVHTPGTNIKPYVAEARIKQIQLEQDSGKSLHDDYQSLVDLNRAGAPLMELVFEPDLKNAEEAASLIKELIIILERIQTCSCKMEEGALRVDANVSVHKPDTPFGIRTEIKNIGSVRGVAGAIKYEIERQIKVLESGGQIENETRAWDATTKTTLAMRDKEQKQDYRYMPEPNLPPLHIAMGPVQQGCVNASEIRSKIPELPEDTRNRLRESFGLVPEHAVILVNESKLQKLFEEVLALEMVNPKLLANILINEYLALIHAEKLVLEDVETPASYMRDIVKLLTDGIISRNTARLILEKIINGCKDSPIKIVDDGDWRQITDENKLRQICQEVIDENPKATKQYLNGKTKVFKFFLGAVATKTNQRANMTFVNNILEELLDKSKK</sequence>
<comment type="subunit">
    <text evidence="10">Subunit of the heterotrimeric GatCAB amidotransferase (AdT) complex, composed of A, B and C subunits.</text>
</comment>
<comment type="catalytic activity">
    <reaction evidence="9 10">
        <text>L-glutamyl-tRNA(Gln) + L-glutamine + ATP + H2O = L-glutaminyl-tRNA(Gln) + L-glutamate + ADP + phosphate + H(+)</text>
        <dbReference type="Rhea" id="RHEA:17521"/>
        <dbReference type="Rhea" id="RHEA-COMP:9681"/>
        <dbReference type="Rhea" id="RHEA-COMP:9684"/>
        <dbReference type="ChEBI" id="CHEBI:15377"/>
        <dbReference type="ChEBI" id="CHEBI:15378"/>
        <dbReference type="ChEBI" id="CHEBI:29985"/>
        <dbReference type="ChEBI" id="CHEBI:30616"/>
        <dbReference type="ChEBI" id="CHEBI:43474"/>
        <dbReference type="ChEBI" id="CHEBI:58359"/>
        <dbReference type="ChEBI" id="CHEBI:78520"/>
        <dbReference type="ChEBI" id="CHEBI:78521"/>
        <dbReference type="ChEBI" id="CHEBI:456216"/>
    </reaction>
</comment>
<dbReference type="InterPro" id="IPR017959">
    <property type="entry name" value="Asn/Gln-tRNA_amidoTrfase_suB/E"/>
</dbReference>
<reference evidence="12 13" key="1">
    <citation type="journal article" date="2024" name="BMC Genomics">
        <title>De novo assembly and annotation of Popillia japonica's genome with initial clues to its potential as an invasive pest.</title>
        <authorList>
            <person name="Cucini C."/>
            <person name="Boschi S."/>
            <person name="Funari R."/>
            <person name="Cardaioli E."/>
            <person name="Iannotti N."/>
            <person name="Marturano G."/>
            <person name="Paoli F."/>
            <person name="Bruttini M."/>
            <person name="Carapelli A."/>
            <person name="Frati F."/>
            <person name="Nardi F."/>
        </authorList>
    </citation>
    <scope>NUCLEOTIDE SEQUENCE [LARGE SCALE GENOMIC DNA]</scope>
    <source>
        <strain evidence="12">DMR45628</strain>
    </source>
</reference>